<dbReference type="InterPro" id="IPR036388">
    <property type="entry name" value="WH-like_DNA-bd_sf"/>
</dbReference>
<reference evidence="12 13" key="1">
    <citation type="journal article" date="2013" name="BMC Genomics">
        <title>Reconstruction of the lipid metabolism for the microalga Monoraphidium neglectum from its genome sequence reveals characteristics suitable for biofuel production.</title>
        <authorList>
            <person name="Bogen C."/>
            <person name="Al-Dilaimi A."/>
            <person name="Albersmeier A."/>
            <person name="Wichmann J."/>
            <person name="Grundmann M."/>
            <person name="Rupp O."/>
            <person name="Lauersen K.J."/>
            <person name="Blifernez-Klassen O."/>
            <person name="Kalinowski J."/>
            <person name="Goesmann A."/>
            <person name="Mussgnug J.H."/>
            <person name="Kruse O."/>
        </authorList>
    </citation>
    <scope>NUCLEOTIDE SEQUENCE [LARGE SCALE GENOMIC DNA]</scope>
    <source>
        <strain evidence="12 13">SAG 48.87</strain>
    </source>
</reference>
<dbReference type="SUPFAM" id="SSF46785">
    <property type="entry name" value="Winged helix' DNA-binding domain"/>
    <property type="match status" value="1"/>
</dbReference>
<keyword evidence="8" id="KW-0963">Cytoplasm</keyword>
<evidence type="ECO:0000256" key="8">
    <source>
        <dbReference type="ARBA" id="ARBA00022490"/>
    </source>
</evidence>
<evidence type="ECO:0000256" key="11">
    <source>
        <dbReference type="ARBA" id="ARBA00022801"/>
    </source>
</evidence>
<dbReference type="EC" id="3.4.11.18" evidence="12"/>
<dbReference type="GO" id="GO:0005737">
    <property type="term" value="C:cytoplasm"/>
    <property type="evidence" value="ECO:0007669"/>
    <property type="project" value="UniProtKB-SubCell"/>
</dbReference>
<keyword evidence="11 12" id="KW-0378">Hydrolase</keyword>
<dbReference type="EMBL" id="KK100852">
    <property type="protein sequence ID" value="KIZ03432.1"/>
    <property type="molecule type" value="Genomic_DNA"/>
</dbReference>
<comment type="cofactor">
    <cofactor evidence="5">
        <name>Fe(2+)</name>
        <dbReference type="ChEBI" id="CHEBI:29033"/>
    </cofactor>
</comment>
<dbReference type="PANTHER" id="PTHR45777">
    <property type="entry name" value="METHIONINE AMINOPEPTIDASE 2"/>
    <property type="match status" value="1"/>
</dbReference>
<dbReference type="OrthoDB" id="7848262at2759"/>
<dbReference type="Proteomes" id="UP000054498">
    <property type="component" value="Unassembled WGS sequence"/>
</dbReference>
<dbReference type="RefSeq" id="XP_013902451.1">
    <property type="nucleotide sequence ID" value="XM_014046997.1"/>
</dbReference>
<dbReference type="KEGG" id="mng:MNEG_4530"/>
<evidence type="ECO:0000256" key="10">
    <source>
        <dbReference type="ARBA" id="ARBA00022723"/>
    </source>
</evidence>
<evidence type="ECO:0000256" key="9">
    <source>
        <dbReference type="ARBA" id="ARBA00022670"/>
    </source>
</evidence>
<evidence type="ECO:0000256" key="7">
    <source>
        <dbReference type="ARBA" id="ARBA00022438"/>
    </source>
</evidence>
<dbReference type="InterPro" id="IPR050247">
    <property type="entry name" value="Met_Aminopeptidase_Type2"/>
</dbReference>
<accession>A0A0D2MSL8</accession>
<dbReference type="STRING" id="145388.A0A0D2MSL8"/>
<dbReference type="InterPro" id="IPR036390">
    <property type="entry name" value="WH_DNA-bd_sf"/>
</dbReference>
<comment type="subcellular location">
    <subcellularLocation>
        <location evidence="6">Cytoplasm</location>
    </subcellularLocation>
</comment>
<comment type="cofactor">
    <cofactor evidence="4">
        <name>Zn(2+)</name>
        <dbReference type="ChEBI" id="CHEBI:29105"/>
    </cofactor>
</comment>
<evidence type="ECO:0000256" key="5">
    <source>
        <dbReference type="ARBA" id="ARBA00001954"/>
    </source>
</evidence>
<comment type="cofactor">
    <cofactor evidence="2">
        <name>Mn(2+)</name>
        <dbReference type="ChEBI" id="CHEBI:29035"/>
    </cofactor>
</comment>
<evidence type="ECO:0000256" key="6">
    <source>
        <dbReference type="ARBA" id="ARBA00004496"/>
    </source>
</evidence>
<evidence type="ECO:0000256" key="1">
    <source>
        <dbReference type="ARBA" id="ARBA00000294"/>
    </source>
</evidence>
<evidence type="ECO:0000313" key="12">
    <source>
        <dbReference type="EMBL" id="KIZ03432.1"/>
    </source>
</evidence>
<comment type="cofactor">
    <cofactor evidence="3">
        <name>Co(2+)</name>
        <dbReference type="ChEBI" id="CHEBI:48828"/>
    </cofactor>
</comment>
<dbReference type="GeneID" id="25737407"/>
<dbReference type="PANTHER" id="PTHR45777:SF2">
    <property type="entry name" value="METHIONINE AMINOPEPTIDASE 2"/>
    <property type="match status" value="1"/>
</dbReference>
<dbReference type="GO" id="GO:0008235">
    <property type="term" value="F:metalloexopeptidase activity"/>
    <property type="evidence" value="ECO:0007669"/>
    <property type="project" value="TreeGrafter"/>
</dbReference>
<keyword evidence="7 12" id="KW-0031">Aminopeptidase</keyword>
<protein>
    <submittedName>
        <fullName evidence="12">Methionyl aminopeptidase</fullName>
        <ecNumber evidence="12">3.4.11.18</ecNumber>
    </submittedName>
</protein>
<evidence type="ECO:0000256" key="2">
    <source>
        <dbReference type="ARBA" id="ARBA00001936"/>
    </source>
</evidence>
<dbReference type="GO" id="GO:0004239">
    <property type="term" value="F:initiator methionyl aminopeptidase activity"/>
    <property type="evidence" value="ECO:0007669"/>
    <property type="project" value="UniProtKB-EC"/>
</dbReference>
<dbReference type="FunFam" id="1.10.10.10:FF:000106">
    <property type="entry name" value="Methionine aminopeptidase 2"/>
    <property type="match status" value="1"/>
</dbReference>
<name>A0A0D2MSL8_9CHLO</name>
<evidence type="ECO:0000313" key="13">
    <source>
        <dbReference type="Proteomes" id="UP000054498"/>
    </source>
</evidence>
<dbReference type="GO" id="GO:0046872">
    <property type="term" value="F:metal ion binding"/>
    <property type="evidence" value="ECO:0007669"/>
    <property type="project" value="UniProtKB-KW"/>
</dbReference>
<keyword evidence="9" id="KW-0645">Protease</keyword>
<dbReference type="SUPFAM" id="SSF55920">
    <property type="entry name" value="Creatinase/aminopeptidase"/>
    <property type="match status" value="1"/>
</dbReference>
<evidence type="ECO:0000256" key="3">
    <source>
        <dbReference type="ARBA" id="ARBA00001941"/>
    </source>
</evidence>
<dbReference type="GO" id="GO:0006508">
    <property type="term" value="P:proteolysis"/>
    <property type="evidence" value="ECO:0007669"/>
    <property type="project" value="UniProtKB-KW"/>
</dbReference>
<gene>
    <name evidence="12" type="ORF">MNEG_4530</name>
</gene>
<comment type="catalytic activity">
    <reaction evidence="1">
        <text>Release of N-terminal amino acids, preferentially methionine, from peptides and arylamides.</text>
        <dbReference type="EC" id="3.4.11.18"/>
    </reaction>
</comment>
<dbReference type="Gene3D" id="3.90.230.10">
    <property type="entry name" value="Creatinase/methionine aminopeptidase superfamily"/>
    <property type="match status" value="1"/>
</dbReference>
<sequence>MESYEVELDGKTYQVKPIRNLNGHSIGPYRIHAGKSVPIVRGGEATKMEEGEFFAIETFGSTGKGYVHEDLECSHYMKNYDVGHVPLRLPAAKKLLATIDRHFGTLAFCRRYLDRLGESKYLMALKNLCDAGVVDPYPPLCDTRGSYVAQYEHTIYLGATKKEVISRGDDY</sequence>
<evidence type="ECO:0000256" key="4">
    <source>
        <dbReference type="ARBA" id="ARBA00001947"/>
    </source>
</evidence>
<dbReference type="InterPro" id="IPR036005">
    <property type="entry name" value="Creatinase/aminopeptidase-like"/>
</dbReference>
<keyword evidence="10" id="KW-0479">Metal-binding</keyword>
<dbReference type="AlphaFoldDB" id="A0A0D2MSL8"/>
<proteinExistence type="predicted"/>
<keyword evidence="13" id="KW-1185">Reference proteome</keyword>
<dbReference type="Gene3D" id="1.10.10.10">
    <property type="entry name" value="Winged helix-like DNA-binding domain superfamily/Winged helix DNA-binding domain"/>
    <property type="match status" value="1"/>
</dbReference>
<organism evidence="12 13">
    <name type="scientific">Monoraphidium neglectum</name>
    <dbReference type="NCBI Taxonomy" id="145388"/>
    <lineage>
        <taxon>Eukaryota</taxon>
        <taxon>Viridiplantae</taxon>
        <taxon>Chlorophyta</taxon>
        <taxon>core chlorophytes</taxon>
        <taxon>Chlorophyceae</taxon>
        <taxon>CS clade</taxon>
        <taxon>Sphaeropleales</taxon>
        <taxon>Selenastraceae</taxon>
        <taxon>Monoraphidium</taxon>
    </lineage>
</organism>